<accession>A0AB36RGH9</accession>
<protein>
    <submittedName>
        <fullName evidence="1">Uncharacterized protein</fullName>
    </submittedName>
</protein>
<dbReference type="Proteomes" id="UP000216215">
    <property type="component" value="Unassembled WGS sequence"/>
</dbReference>
<dbReference type="AlphaFoldDB" id="A0AB36RGH9"/>
<reference evidence="2" key="1">
    <citation type="submission" date="2017-08" db="EMBL/GenBank/DDBJ databases">
        <title>Mesorhizobium wenxinae sp. nov., a novel rhizobial species isolated from root nodules of chickpea (Cicer arietinum L.).</title>
        <authorList>
            <person name="Zhang J."/>
        </authorList>
    </citation>
    <scope>NUCLEOTIDE SEQUENCE [LARGE SCALE GENOMIC DNA]</scope>
    <source>
        <strain evidence="2">USDA 3392</strain>
    </source>
</reference>
<proteinExistence type="predicted"/>
<sequence length="67" mass="7656">MEVARYVGDAAPNGKLFWHLWLIFGPKTLIELSPLSVRCIARRKLRLTIPRQKGVGWGIAGKPRFLR</sequence>
<keyword evidence="2" id="KW-1185">Reference proteome</keyword>
<dbReference type="EMBL" id="NPKI01000004">
    <property type="protein sequence ID" value="PAQ03936.1"/>
    <property type="molecule type" value="Genomic_DNA"/>
</dbReference>
<evidence type="ECO:0000313" key="2">
    <source>
        <dbReference type="Proteomes" id="UP000216215"/>
    </source>
</evidence>
<organism evidence="1 2">
    <name type="scientific">Mesorhizobium mediterraneum</name>
    <dbReference type="NCBI Taxonomy" id="43617"/>
    <lineage>
        <taxon>Bacteria</taxon>
        <taxon>Pseudomonadati</taxon>
        <taxon>Pseudomonadota</taxon>
        <taxon>Alphaproteobacteria</taxon>
        <taxon>Hyphomicrobiales</taxon>
        <taxon>Phyllobacteriaceae</taxon>
        <taxon>Mesorhizobium</taxon>
    </lineage>
</organism>
<dbReference type="RefSeq" id="WP_095482881.1">
    <property type="nucleotide sequence ID" value="NZ_CP088151.1"/>
</dbReference>
<evidence type="ECO:0000313" key="1">
    <source>
        <dbReference type="EMBL" id="PAQ03936.1"/>
    </source>
</evidence>
<name>A0AB36RGH9_9HYPH</name>
<comment type="caution">
    <text evidence="1">The sequence shown here is derived from an EMBL/GenBank/DDBJ whole genome shotgun (WGS) entry which is preliminary data.</text>
</comment>
<gene>
    <name evidence="1" type="ORF">CIT25_01865</name>
</gene>